<reference evidence="1" key="1">
    <citation type="journal article" date="2012" name="PLoS ONE">
        <title>Gene sets for utilization of primary and secondary nutrition supplies in the distal gut of endangered iberian lynx.</title>
        <authorList>
            <person name="Alcaide M."/>
            <person name="Messina E."/>
            <person name="Richter M."/>
            <person name="Bargiela R."/>
            <person name="Peplies J."/>
            <person name="Huws S.A."/>
            <person name="Newbold C.J."/>
            <person name="Golyshin P.N."/>
            <person name="Simon M.A."/>
            <person name="Lopez G."/>
            <person name="Yakimov M.M."/>
            <person name="Ferrer M."/>
        </authorList>
    </citation>
    <scope>NUCLEOTIDE SEQUENCE</scope>
</reference>
<evidence type="ECO:0000313" key="1">
    <source>
        <dbReference type="EMBL" id="EJX02887.1"/>
    </source>
</evidence>
<protein>
    <submittedName>
        <fullName evidence="1">Uncharacterized protein</fullName>
    </submittedName>
</protein>
<dbReference type="AlphaFoldDB" id="J9G6L2"/>
<dbReference type="EMBL" id="AMCI01002377">
    <property type="protein sequence ID" value="EJX02887.1"/>
    <property type="molecule type" value="Genomic_DNA"/>
</dbReference>
<sequence>MGLHRNIKACGHLIQHQKFRLYRNSPCNGDALTLTTTEGTGLFVQIFFTEAHCPDKPHRLTSQFLFGKSQKVFHGLSNAFKGRTSWVEG</sequence>
<proteinExistence type="predicted"/>
<comment type="caution">
    <text evidence="1">The sequence shown here is derived from an EMBL/GenBank/DDBJ whole genome shotgun (WGS) entry which is preliminary data.</text>
</comment>
<organism evidence="1">
    <name type="scientific">gut metagenome</name>
    <dbReference type="NCBI Taxonomy" id="749906"/>
    <lineage>
        <taxon>unclassified sequences</taxon>
        <taxon>metagenomes</taxon>
        <taxon>organismal metagenomes</taxon>
    </lineage>
</organism>
<name>J9G6L2_9ZZZZ</name>
<accession>J9G6L2</accession>
<gene>
    <name evidence="1" type="ORF">EVA_09008</name>
</gene>
<dbReference type="AntiFam" id="ANF00095">
    <property type="entry name" value="Shadow ORF (opposite ABC transporters)"/>
</dbReference>